<keyword evidence="3" id="KW-0805">Transcription regulation</keyword>
<dbReference type="Pfam" id="PF13873">
    <property type="entry name" value="Myb_DNA-bind_5"/>
    <property type="match status" value="1"/>
</dbReference>
<dbReference type="EMBL" id="CAJHNJ030000693">
    <property type="protein sequence ID" value="CAG9138607.1"/>
    <property type="molecule type" value="Genomic_DNA"/>
</dbReference>
<organism evidence="7 8">
    <name type="scientific">Plutella xylostella</name>
    <name type="common">Diamondback moth</name>
    <name type="synonym">Plutella maculipennis</name>
    <dbReference type="NCBI Taxonomy" id="51655"/>
    <lineage>
        <taxon>Eukaryota</taxon>
        <taxon>Metazoa</taxon>
        <taxon>Ecdysozoa</taxon>
        <taxon>Arthropoda</taxon>
        <taxon>Hexapoda</taxon>
        <taxon>Insecta</taxon>
        <taxon>Pterygota</taxon>
        <taxon>Neoptera</taxon>
        <taxon>Endopterygota</taxon>
        <taxon>Lepidoptera</taxon>
        <taxon>Glossata</taxon>
        <taxon>Ditrysia</taxon>
        <taxon>Yponomeutoidea</taxon>
        <taxon>Plutellidae</taxon>
        <taxon>Plutella</taxon>
    </lineage>
</organism>
<evidence type="ECO:0000313" key="7">
    <source>
        <dbReference type="EMBL" id="CAG9138607.1"/>
    </source>
</evidence>
<dbReference type="InterPro" id="IPR028002">
    <property type="entry name" value="Myb_DNA-bind_5"/>
</dbReference>
<name>A0A8S4GF81_PLUXY</name>
<protein>
    <recommendedName>
        <fullName evidence="2">Regulatory protein zeste</fullName>
    </recommendedName>
</protein>
<comment type="caution">
    <text evidence="7">The sequence shown here is derived from an EMBL/GenBank/DDBJ whole genome shotgun (WGS) entry which is preliminary data.</text>
</comment>
<evidence type="ECO:0000256" key="2">
    <source>
        <dbReference type="ARBA" id="ARBA00016807"/>
    </source>
</evidence>
<dbReference type="AlphaFoldDB" id="A0A8S4GF81"/>
<accession>A0A8S4GF81</accession>
<evidence type="ECO:0000259" key="6">
    <source>
        <dbReference type="Pfam" id="PF13873"/>
    </source>
</evidence>
<comment type="function">
    <text evidence="5">Involved in transvection phenomena (= synapsis-dependent gene expression), where the synaptic pairing of chromosomes carrying genes with which zeste interacts influences the expression of these genes. Zeste binds to DNA and stimulates transcription from a nearby promoter.</text>
</comment>
<feature type="domain" description="Myb/SANT-like DNA-binding" evidence="6">
    <location>
        <begin position="17"/>
        <end position="93"/>
    </location>
</feature>
<evidence type="ECO:0000256" key="4">
    <source>
        <dbReference type="ARBA" id="ARBA00023163"/>
    </source>
</evidence>
<sequence length="209" mass="24859">MDLKENMIPDDKKNRARDENWTQEEKDLFFEIMRDSAPIIENKLTDTNSNKRKNLEWIKIKSKLQELTGIPRETAQLKGFWRRAKLLAKKSVSQHKRALYLHATGAGERPPTPPADDLMIVELCPTDFVVEDDNNDSDTTFQLHSEDNEALYHQKLATKMMEEEHELKMEYQRRELTHQQLRHKLELEILMLEKEKQIKELEIIKRRSH</sequence>
<evidence type="ECO:0000256" key="1">
    <source>
        <dbReference type="ARBA" id="ARBA00011764"/>
    </source>
</evidence>
<evidence type="ECO:0000256" key="3">
    <source>
        <dbReference type="ARBA" id="ARBA00023015"/>
    </source>
</evidence>
<evidence type="ECO:0000313" key="8">
    <source>
        <dbReference type="Proteomes" id="UP000653454"/>
    </source>
</evidence>
<evidence type="ECO:0000256" key="5">
    <source>
        <dbReference type="ARBA" id="ARBA00025466"/>
    </source>
</evidence>
<reference evidence="7" key="1">
    <citation type="submission" date="2020-11" db="EMBL/GenBank/DDBJ databases">
        <authorList>
            <person name="Whiteford S."/>
        </authorList>
    </citation>
    <scope>NUCLEOTIDE SEQUENCE</scope>
</reference>
<comment type="subunit">
    <text evidence="1">Self-associates forming complexes of several hundred monomers.</text>
</comment>
<dbReference type="Proteomes" id="UP000653454">
    <property type="component" value="Unassembled WGS sequence"/>
</dbReference>
<dbReference type="PANTHER" id="PTHR21411:SF0">
    <property type="entry name" value="REGULATORY PROTEIN ZESTE"/>
    <property type="match status" value="1"/>
</dbReference>
<keyword evidence="8" id="KW-1185">Reference proteome</keyword>
<gene>
    <name evidence="7" type="ORF">PLXY2_LOCUS16834</name>
</gene>
<dbReference type="PANTHER" id="PTHR21411">
    <property type="entry name" value="APONTIC"/>
    <property type="match status" value="1"/>
</dbReference>
<proteinExistence type="predicted"/>
<keyword evidence="4" id="KW-0804">Transcription</keyword>